<gene>
    <name evidence="4" type="ORF">GFN93_03310</name>
</gene>
<accession>A0A6N7LVC6</accession>
<organism evidence="4 5">
    <name type="scientific">Alcanivorax sediminis</name>
    <dbReference type="NCBI Taxonomy" id="2663008"/>
    <lineage>
        <taxon>Bacteria</taxon>
        <taxon>Pseudomonadati</taxon>
        <taxon>Pseudomonadota</taxon>
        <taxon>Gammaproteobacteria</taxon>
        <taxon>Oceanospirillales</taxon>
        <taxon>Alcanivoracaceae</taxon>
        <taxon>Alcanivorax</taxon>
    </lineage>
</organism>
<dbReference type="RefSeq" id="WP_153498986.1">
    <property type="nucleotide sequence ID" value="NZ_JBMZXE010000051.1"/>
</dbReference>
<feature type="domain" description="Xaa-Pro dipeptidyl-peptidase-like" evidence="3">
    <location>
        <begin position="48"/>
        <end position="304"/>
    </location>
</feature>
<dbReference type="PANTHER" id="PTHR22946:SF9">
    <property type="entry name" value="POLYKETIDE TRANSFERASE AF380"/>
    <property type="match status" value="1"/>
</dbReference>
<dbReference type="GO" id="GO:0052689">
    <property type="term" value="F:carboxylic ester hydrolase activity"/>
    <property type="evidence" value="ECO:0007669"/>
    <property type="project" value="UniProtKB-ARBA"/>
</dbReference>
<evidence type="ECO:0000313" key="5">
    <source>
        <dbReference type="Proteomes" id="UP000469421"/>
    </source>
</evidence>
<dbReference type="AlphaFoldDB" id="A0A6N7LVC6"/>
<dbReference type="InterPro" id="IPR029058">
    <property type="entry name" value="AB_hydrolase_fold"/>
</dbReference>
<dbReference type="InterPro" id="IPR000383">
    <property type="entry name" value="Xaa-Pro-like_dom"/>
</dbReference>
<dbReference type="PROSITE" id="PS51257">
    <property type="entry name" value="PROKAR_LIPOPROTEIN"/>
    <property type="match status" value="1"/>
</dbReference>
<dbReference type="Proteomes" id="UP000469421">
    <property type="component" value="Unassembled WGS sequence"/>
</dbReference>
<name>A0A6N7LVC6_9GAMM</name>
<sequence>MKRLPPFICVIPLLLIVISGCAMRNPPAIANDIPLDAKRYQVVIKAHDGGDIAATLWQPALASGQSAPLMLHTHGFGLQRMDGGLDLYSLLPTGQIAKQMWKEGYWLITWDQRGHGGTDGVIDVMNPELEVRDLSTILDWAEQHIPRLARDDNGDIKVGMVGESYGGGIQLLGTMLDDRIDALVPMTTWYDLETALAPAEVPKGGWIKTLKLMGDWVNFRKLNPPLRDAFKKAMDGELDEQMRQDYASHSMAYYCNQGMAPGANALLIQGFRDVLFDMEQALEARDCFARNGRDVILIAQQGGHLLPLEQHSPSLPVWYLEKELHCGQQPMDSNQVAVDWLKSQLGNSPSPDLPPVCVSSQEQGVALNDWPDSRETLTLTPVTLSGKRSGSWRWWTGTLDWFAGWRTETGLGDTFAEARDAGLRPAFIPLHTAESQEFRVGTPLLHLQSDSDGPVLAALVKRQAGKAHLALVNDQLAPVPLNTDGALPPIAVALEPGDQLGLVLFSRHPQFDTRELAFGDATQISGTLSLPVTVKQLADIDPARLRQPTGTVASSSNSAAR</sequence>
<dbReference type="Gene3D" id="3.40.50.1820">
    <property type="entry name" value="alpha/beta hydrolase"/>
    <property type="match status" value="1"/>
</dbReference>
<evidence type="ECO:0000256" key="2">
    <source>
        <dbReference type="SAM" id="SignalP"/>
    </source>
</evidence>
<evidence type="ECO:0000256" key="1">
    <source>
        <dbReference type="ARBA" id="ARBA00022801"/>
    </source>
</evidence>
<proteinExistence type="predicted"/>
<dbReference type="EMBL" id="WIRE01000001">
    <property type="protein sequence ID" value="MQX52261.1"/>
    <property type="molecule type" value="Genomic_DNA"/>
</dbReference>
<evidence type="ECO:0000259" key="3">
    <source>
        <dbReference type="Pfam" id="PF02129"/>
    </source>
</evidence>
<comment type="caution">
    <text evidence="4">The sequence shown here is derived from an EMBL/GenBank/DDBJ whole genome shotgun (WGS) entry which is preliminary data.</text>
</comment>
<dbReference type="SUPFAM" id="SSF53474">
    <property type="entry name" value="alpha/beta-Hydrolases"/>
    <property type="match status" value="1"/>
</dbReference>
<feature type="signal peptide" evidence="2">
    <location>
        <begin position="1"/>
        <end position="24"/>
    </location>
</feature>
<feature type="chain" id="PRO_5027012433" description="Xaa-Pro dipeptidyl-peptidase-like domain-containing protein" evidence="2">
    <location>
        <begin position="25"/>
        <end position="561"/>
    </location>
</feature>
<dbReference type="PANTHER" id="PTHR22946">
    <property type="entry name" value="DIENELACTONE HYDROLASE DOMAIN-CONTAINING PROTEIN-RELATED"/>
    <property type="match status" value="1"/>
</dbReference>
<keyword evidence="2" id="KW-0732">Signal</keyword>
<protein>
    <recommendedName>
        <fullName evidence="3">Xaa-Pro dipeptidyl-peptidase-like domain-containing protein</fullName>
    </recommendedName>
</protein>
<evidence type="ECO:0000313" key="4">
    <source>
        <dbReference type="EMBL" id="MQX52261.1"/>
    </source>
</evidence>
<reference evidence="4 5" key="1">
    <citation type="submission" date="2019-10" db="EMBL/GenBank/DDBJ databases">
        <title>Alcanivorax sp.PA15-N-34 draft genome sequence.</title>
        <authorList>
            <person name="Liao X."/>
            <person name="Shao Z."/>
        </authorList>
    </citation>
    <scope>NUCLEOTIDE SEQUENCE [LARGE SCALE GENOMIC DNA]</scope>
    <source>
        <strain evidence="4 5">PA15-N-34</strain>
    </source>
</reference>
<keyword evidence="1" id="KW-0378">Hydrolase</keyword>
<dbReference type="Pfam" id="PF02129">
    <property type="entry name" value="Peptidase_S15"/>
    <property type="match status" value="1"/>
</dbReference>
<keyword evidence="5" id="KW-1185">Reference proteome</keyword>
<dbReference type="InterPro" id="IPR050261">
    <property type="entry name" value="FrsA_esterase"/>
</dbReference>